<comment type="caution">
    <text evidence="2">The sequence shown here is derived from an EMBL/GenBank/DDBJ whole genome shotgun (WGS) entry which is preliminary data.</text>
</comment>
<dbReference type="Pfam" id="PF00501">
    <property type="entry name" value="AMP-binding"/>
    <property type="match status" value="1"/>
</dbReference>
<dbReference type="GO" id="GO:0044550">
    <property type="term" value="P:secondary metabolite biosynthetic process"/>
    <property type="evidence" value="ECO:0007669"/>
    <property type="project" value="TreeGrafter"/>
</dbReference>
<feature type="non-terminal residue" evidence="2">
    <location>
        <position position="92"/>
    </location>
</feature>
<dbReference type="AlphaFoldDB" id="A0A6G3WIC8"/>
<evidence type="ECO:0000259" key="1">
    <source>
        <dbReference type="Pfam" id="PF00501"/>
    </source>
</evidence>
<sequence>FVPLDPQWPATRRAVVVEDARVVLQLNSTGKTDAGEPDAVAVDLGDWKYGAHPVEAPEVTVPGASLAYVIFTSGSTGRPKGAMIRHEAISER</sequence>
<organism evidence="2">
    <name type="scientific">Streptomyces sp. SID7499</name>
    <dbReference type="NCBI Taxonomy" id="2706086"/>
    <lineage>
        <taxon>Bacteria</taxon>
        <taxon>Bacillati</taxon>
        <taxon>Actinomycetota</taxon>
        <taxon>Actinomycetes</taxon>
        <taxon>Kitasatosporales</taxon>
        <taxon>Streptomycetaceae</taxon>
        <taxon>Streptomyces</taxon>
    </lineage>
</organism>
<accession>A0A6G3WIC8</accession>
<dbReference type="InterPro" id="IPR020845">
    <property type="entry name" value="AMP-binding_CS"/>
</dbReference>
<dbReference type="PANTHER" id="PTHR45527">
    <property type="entry name" value="NONRIBOSOMAL PEPTIDE SYNTHETASE"/>
    <property type="match status" value="1"/>
</dbReference>
<gene>
    <name evidence="2" type="ORF">G3M58_02040</name>
</gene>
<dbReference type="PROSITE" id="PS00455">
    <property type="entry name" value="AMP_BINDING"/>
    <property type="match status" value="1"/>
</dbReference>
<feature type="domain" description="AMP-dependent synthetase/ligase" evidence="1">
    <location>
        <begin position="2"/>
        <end position="89"/>
    </location>
</feature>
<proteinExistence type="predicted"/>
<name>A0A6G3WIC8_9ACTN</name>
<feature type="non-terminal residue" evidence="2">
    <location>
        <position position="1"/>
    </location>
</feature>
<dbReference type="InterPro" id="IPR020459">
    <property type="entry name" value="AMP-binding"/>
</dbReference>
<dbReference type="PANTHER" id="PTHR45527:SF1">
    <property type="entry name" value="FATTY ACID SYNTHASE"/>
    <property type="match status" value="1"/>
</dbReference>
<dbReference type="GO" id="GO:0031177">
    <property type="term" value="F:phosphopantetheine binding"/>
    <property type="evidence" value="ECO:0007669"/>
    <property type="project" value="TreeGrafter"/>
</dbReference>
<dbReference type="GO" id="GO:0043041">
    <property type="term" value="P:amino acid activation for nonribosomal peptide biosynthetic process"/>
    <property type="evidence" value="ECO:0007669"/>
    <property type="project" value="TreeGrafter"/>
</dbReference>
<dbReference type="EMBL" id="JAAGMN010000214">
    <property type="protein sequence ID" value="NEE05212.1"/>
    <property type="molecule type" value="Genomic_DNA"/>
</dbReference>
<dbReference type="Gene3D" id="3.40.50.980">
    <property type="match status" value="1"/>
</dbReference>
<dbReference type="SUPFAM" id="SSF56801">
    <property type="entry name" value="Acetyl-CoA synthetase-like"/>
    <property type="match status" value="1"/>
</dbReference>
<protein>
    <submittedName>
        <fullName evidence="2">AMP-binding protein</fullName>
    </submittedName>
</protein>
<dbReference type="InterPro" id="IPR000873">
    <property type="entry name" value="AMP-dep_synth/lig_dom"/>
</dbReference>
<dbReference type="GO" id="GO:0005829">
    <property type="term" value="C:cytosol"/>
    <property type="evidence" value="ECO:0007669"/>
    <property type="project" value="TreeGrafter"/>
</dbReference>
<reference evidence="2" key="1">
    <citation type="submission" date="2020-01" db="EMBL/GenBank/DDBJ databases">
        <title>Insect and environment-associated Actinomycetes.</title>
        <authorList>
            <person name="Currrie C."/>
            <person name="Chevrette M."/>
            <person name="Carlson C."/>
            <person name="Stubbendieck R."/>
            <person name="Wendt-Pienkowski E."/>
        </authorList>
    </citation>
    <scope>NUCLEOTIDE SEQUENCE</scope>
    <source>
        <strain evidence="2">SID7499</strain>
    </source>
</reference>
<evidence type="ECO:0000313" key="2">
    <source>
        <dbReference type="EMBL" id="NEE05212.1"/>
    </source>
</evidence>
<dbReference type="PRINTS" id="PR00154">
    <property type="entry name" value="AMPBINDING"/>
</dbReference>